<reference evidence="1 2" key="1">
    <citation type="journal article" date="2021" name="Sci. Rep.">
        <title>Chromosome anchoring in Senegalese sole (Solea senegalensis) reveals sex-associated markers and genome rearrangements in flatfish.</title>
        <authorList>
            <person name="Guerrero-Cozar I."/>
            <person name="Gomez-Garrido J."/>
            <person name="Berbel C."/>
            <person name="Martinez-Blanch J.F."/>
            <person name="Alioto T."/>
            <person name="Claros M.G."/>
            <person name="Gagnaire P.A."/>
            <person name="Manchado M."/>
        </authorList>
    </citation>
    <scope>NUCLEOTIDE SEQUENCE [LARGE SCALE GENOMIC DNA]</scope>
    <source>
        <strain evidence="1">Sse05_10M</strain>
    </source>
</reference>
<organism evidence="1 2">
    <name type="scientific">Solea senegalensis</name>
    <name type="common">Senegalese sole</name>
    <dbReference type="NCBI Taxonomy" id="28829"/>
    <lineage>
        <taxon>Eukaryota</taxon>
        <taxon>Metazoa</taxon>
        <taxon>Chordata</taxon>
        <taxon>Craniata</taxon>
        <taxon>Vertebrata</taxon>
        <taxon>Euteleostomi</taxon>
        <taxon>Actinopterygii</taxon>
        <taxon>Neopterygii</taxon>
        <taxon>Teleostei</taxon>
        <taxon>Neoteleostei</taxon>
        <taxon>Acanthomorphata</taxon>
        <taxon>Carangaria</taxon>
        <taxon>Pleuronectiformes</taxon>
        <taxon>Pleuronectoidei</taxon>
        <taxon>Soleidae</taxon>
        <taxon>Solea</taxon>
    </lineage>
</organism>
<accession>A0AAV6PHG7</accession>
<evidence type="ECO:0000313" key="1">
    <source>
        <dbReference type="EMBL" id="KAG7459211.1"/>
    </source>
</evidence>
<comment type="caution">
    <text evidence="1">The sequence shown here is derived from an EMBL/GenBank/DDBJ whole genome shotgun (WGS) entry which is preliminary data.</text>
</comment>
<feature type="non-terminal residue" evidence="1">
    <location>
        <position position="1"/>
    </location>
</feature>
<evidence type="ECO:0000313" key="2">
    <source>
        <dbReference type="Proteomes" id="UP000693946"/>
    </source>
</evidence>
<name>A0AAV6PHG7_SOLSE</name>
<keyword evidence="2" id="KW-1185">Reference proteome</keyword>
<proteinExistence type="predicted"/>
<dbReference type="Proteomes" id="UP000693946">
    <property type="component" value="Unassembled WGS sequence"/>
</dbReference>
<sequence length="68" mass="7271">GRGCSPSGEAVALPGNTVSVTHPLLSSGRRLNSNGPISALLLTSPNRADRFSSEEITSTVYERWSRTR</sequence>
<dbReference type="AlphaFoldDB" id="A0AAV6PHG7"/>
<dbReference type="EMBL" id="JAGKHQ010001233">
    <property type="protein sequence ID" value="KAG7459211.1"/>
    <property type="molecule type" value="Genomic_DNA"/>
</dbReference>
<protein>
    <submittedName>
        <fullName evidence="1">Uncharacterized protein</fullName>
    </submittedName>
</protein>
<gene>
    <name evidence="1" type="ORF">JOB18_016595</name>
</gene>